<keyword evidence="2" id="KW-0175">Coiled coil</keyword>
<organism evidence="5 6">
    <name type="scientific">Emydomyces testavorans</name>
    <dbReference type="NCBI Taxonomy" id="2070801"/>
    <lineage>
        <taxon>Eukaryota</taxon>
        <taxon>Fungi</taxon>
        <taxon>Dikarya</taxon>
        <taxon>Ascomycota</taxon>
        <taxon>Pezizomycotina</taxon>
        <taxon>Eurotiomycetes</taxon>
        <taxon>Eurotiomycetidae</taxon>
        <taxon>Onygenales</taxon>
        <taxon>Nannizziopsiaceae</taxon>
        <taxon>Emydomyces</taxon>
    </lineage>
</organism>
<dbReference type="Proteomes" id="UP001219355">
    <property type="component" value="Chromosome 3"/>
</dbReference>
<keyword evidence="1" id="KW-0472">Membrane</keyword>
<dbReference type="GO" id="GO:0008270">
    <property type="term" value="F:zinc ion binding"/>
    <property type="evidence" value="ECO:0007669"/>
    <property type="project" value="UniProtKB-KW"/>
</dbReference>
<feature type="region of interest" description="Disordered" evidence="3">
    <location>
        <begin position="140"/>
        <end position="218"/>
    </location>
</feature>
<dbReference type="EMBL" id="CP120629">
    <property type="protein sequence ID" value="WEW59199.1"/>
    <property type="molecule type" value="Genomic_DNA"/>
</dbReference>
<evidence type="ECO:0000256" key="3">
    <source>
        <dbReference type="SAM" id="MobiDB-lite"/>
    </source>
</evidence>
<dbReference type="InterPro" id="IPR040115">
    <property type="entry name" value="Lnp"/>
</dbReference>
<feature type="compositionally biased region" description="Basic and acidic residues" evidence="3">
    <location>
        <begin position="145"/>
        <end position="172"/>
    </location>
</feature>
<evidence type="ECO:0000256" key="1">
    <source>
        <dbReference type="RuleBase" id="RU367073"/>
    </source>
</evidence>
<dbReference type="AlphaFoldDB" id="A0AAF0DI60"/>
<dbReference type="PANTHER" id="PTHR22166">
    <property type="entry name" value="ENDOPLASMIC RETICULUM JUNCTION FORMATION PROTEIN LUNAPARK"/>
    <property type="match status" value="1"/>
</dbReference>
<name>A0AAF0DI60_9EURO</name>
<feature type="domain" description="Lunapark zinc ribbon" evidence="4">
    <location>
        <begin position="248"/>
        <end position="304"/>
    </location>
</feature>
<evidence type="ECO:0000256" key="2">
    <source>
        <dbReference type="SAM" id="Coils"/>
    </source>
</evidence>
<feature type="transmembrane region" description="Helical" evidence="1">
    <location>
        <begin position="75"/>
        <end position="95"/>
    </location>
</feature>
<comment type="function">
    <text evidence="1">Plays a role in determining ER morphology.</text>
</comment>
<keyword evidence="1" id="KW-0863">Zinc-finger</keyword>
<evidence type="ECO:0000313" key="6">
    <source>
        <dbReference type="Proteomes" id="UP001219355"/>
    </source>
</evidence>
<evidence type="ECO:0000259" key="4">
    <source>
        <dbReference type="Pfam" id="PF10058"/>
    </source>
</evidence>
<keyword evidence="1" id="KW-0256">Endoplasmic reticulum</keyword>
<keyword evidence="1" id="KW-0479">Metal-binding</keyword>
<accession>A0AAF0DI60</accession>
<feature type="transmembrane region" description="Helical" evidence="1">
    <location>
        <begin position="47"/>
        <end position="69"/>
    </location>
</feature>
<dbReference type="GO" id="GO:0098826">
    <property type="term" value="C:endoplasmic reticulum tubular network membrane"/>
    <property type="evidence" value="ECO:0007669"/>
    <property type="project" value="UniProtKB-UniRule"/>
</dbReference>
<keyword evidence="1" id="KW-0812">Transmembrane</keyword>
<dbReference type="GO" id="GO:1903373">
    <property type="term" value="P:positive regulation of endoplasmic reticulum tubular network organization"/>
    <property type="evidence" value="ECO:0007669"/>
    <property type="project" value="UniProtKB-UniRule"/>
</dbReference>
<feature type="compositionally biased region" description="Acidic residues" evidence="3">
    <location>
        <begin position="397"/>
        <end position="412"/>
    </location>
</feature>
<feature type="compositionally biased region" description="Polar residues" evidence="3">
    <location>
        <begin position="380"/>
        <end position="392"/>
    </location>
</feature>
<feature type="compositionally biased region" description="Polar residues" evidence="3">
    <location>
        <begin position="204"/>
        <end position="218"/>
    </location>
</feature>
<keyword evidence="1" id="KW-1133">Transmembrane helix</keyword>
<dbReference type="GO" id="GO:0071788">
    <property type="term" value="P:endoplasmic reticulum tubular network maintenance"/>
    <property type="evidence" value="ECO:0007669"/>
    <property type="project" value="UniProtKB-UniRule"/>
</dbReference>
<keyword evidence="1" id="KW-0862">Zinc</keyword>
<feature type="region of interest" description="Disordered" evidence="3">
    <location>
        <begin position="324"/>
        <end position="421"/>
    </location>
</feature>
<comment type="subcellular location">
    <subcellularLocation>
        <location evidence="1">Endoplasmic reticulum membrane</location>
        <topology evidence="1">Multi-pass membrane protein</topology>
    </subcellularLocation>
</comment>
<gene>
    <name evidence="5" type="ORF">PRK78_004668</name>
</gene>
<comment type="similarity">
    <text evidence="1">Belongs to the lunapark family.</text>
</comment>
<reference evidence="5" key="1">
    <citation type="submission" date="2023-03" db="EMBL/GenBank/DDBJ databases">
        <title>Emydomyces testavorans Genome Sequence.</title>
        <authorList>
            <person name="Hoyer L."/>
        </authorList>
    </citation>
    <scope>NUCLEOTIDE SEQUENCE</scope>
    <source>
        <strain evidence="5">16-2883</strain>
    </source>
</reference>
<proteinExistence type="inferred from homology"/>
<keyword evidence="6" id="KW-1185">Reference proteome</keyword>
<comment type="domain">
    <text evidence="1">The C4-type zinc finger motif is necessary both for its ER three-way tubular junction localization and formation.</text>
</comment>
<dbReference type="Pfam" id="PF10058">
    <property type="entry name" value="Zn_ribbon_10"/>
    <property type="match status" value="1"/>
</dbReference>
<feature type="coiled-coil region" evidence="2">
    <location>
        <begin position="103"/>
        <end position="130"/>
    </location>
</feature>
<evidence type="ECO:0000313" key="5">
    <source>
        <dbReference type="EMBL" id="WEW59199.1"/>
    </source>
</evidence>
<sequence>MVSFWPWRGSDNSPASFERTLSHLSNKLAETNSHLDRLRQRSRRFRALWTLYTSFVYILYALILVLVLGHQRWGPIEYTALCGGPVVIYVIRLIADTFYNYRISKAQRILDDLQKQRNGTIEKLKEATKYNSTQLLLEKYGGEPSKSKPSAEDLHKEEGRGGQKRRDPKDRASLPFPAGRTGMAPPPTANIRRLPSGVDPTSPRPQNESPQTSAGVSQPQALVQLDEPGFHPSAFSTPIYSETRQPRWYDRVLDVLLGEDETLPKNRLVLICQQCRLVNGQAAPGVRTQEELGAWRCGSCGAWNNQDDQAKKLAAEAAPAHALLPGQSRTHSRSLGHHAEKNPTTVEPHSPTDGAWDPVSHPGSMSSAVDAGDNSAVEGTDSSAVHAATSSEGGFEAGDELEANDELEDELDIERSKEKSR</sequence>
<dbReference type="PANTHER" id="PTHR22166:SF12">
    <property type="entry name" value="ENDOPLASMIC RETICULUM JUNCTION FORMATION PROTEIN LUNAPARK"/>
    <property type="match status" value="1"/>
</dbReference>
<dbReference type="InterPro" id="IPR019273">
    <property type="entry name" value="Lunapark_Znf"/>
</dbReference>
<protein>
    <recommendedName>
        <fullName evidence="1">Endoplasmic reticulum junction formation protein lunapark</fullName>
    </recommendedName>
</protein>